<organism evidence="2 3">
    <name type="scientific">Aneurinibacillus aneurinilyticus ATCC 12856</name>
    <dbReference type="NCBI Taxonomy" id="649747"/>
    <lineage>
        <taxon>Bacteria</taxon>
        <taxon>Bacillati</taxon>
        <taxon>Bacillota</taxon>
        <taxon>Bacilli</taxon>
        <taxon>Bacillales</taxon>
        <taxon>Paenibacillaceae</taxon>
        <taxon>Aneurinibacillus group</taxon>
        <taxon>Aneurinibacillus</taxon>
    </lineage>
</organism>
<comment type="caution">
    <text evidence="2">The sequence shown here is derived from an EMBL/GenBank/DDBJ whole genome shotgun (WGS) entry which is preliminary data.</text>
</comment>
<protein>
    <submittedName>
        <fullName evidence="2">Uncharacterized protein</fullName>
    </submittedName>
</protein>
<dbReference type="AlphaFoldDB" id="U1WYS1"/>
<evidence type="ECO:0000256" key="1">
    <source>
        <dbReference type="SAM" id="Phobius"/>
    </source>
</evidence>
<keyword evidence="1" id="KW-1133">Transmembrane helix</keyword>
<evidence type="ECO:0000313" key="3">
    <source>
        <dbReference type="Proteomes" id="UP000016511"/>
    </source>
</evidence>
<sequence>MANKKWNETYVLWMGRGAQNPSMIVAASLSFGQGLLLLSNLLYYT</sequence>
<dbReference type="Proteomes" id="UP000016511">
    <property type="component" value="Unassembled WGS sequence"/>
</dbReference>
<feature type="transmembrane region" description="Helical" evidence="1">
    <location>
        <begin position="23"/>
        <end position="44"/>
    </location>
</feature>
<keyword evidence="1" id="KW-0472">Membrane</keyword>
<dbReference type="EMBL" id="AWSJ01000246">
    <property type="protein sequence ID" value="ERI07825.1"/>
    <property type="molecule type" value="Genomic_DNA"/>
</dbReference>
<name>U1WYS1_ANEAE</name>
<keyword evidence="1" id="KW-0812">Transmembrane</keyword>
<dbReference type="STRING" id="649747.HMPREF0083_04087"/>
<reference evidence="2 3" key="1">
    <citation type="submission" date="2013-08" db="EMBL/GenBank/DDBJ databases">
        <authorList>
            <person name="Weinstock G."/>
            <person name="Sodergren E."/>
            <person name="Wylie T."/>
            <person name="Fulton L."/>
            <person name="Fulton R."/>
            <person name="Fronick C."/>
            <person name="O'Laughlin M."/>
            <person name="Godfrey J."/>
            <person name="Miner T."/>
            <person name="Herter B."/>
            <person name="Appelbaum E."/>
            <person name="Cordes M."/>
            <person name="Lek S."/>
            <person name="Wollam A."/>
            <person name="Pepin K.H."/>
            <person name="Palsikar V.B."/>
            <person name="Mitreva M."/>
            <person name="Wilson R.K."/>
        </authorList>
    </citation>
    <scope>NUCLEOTIDE SEQUENCE [LARGE SCALE GENOMIC DNA]</scope>
    <source>
        <strain evidence="2 3">ATCC 12856</strain>
    </source>
</reference>
<dbReference type="HOGENOM" id="CLU_3195454_0_0_9"/>
<gene>
    <name evidence="2" type="ORF">HMPREF0083_04087</name>
</gene>
<proteinExistence type="predicted"/>
<accession>U1WYS1</accession>
<keyword evidence="3" id="KW-1185">Reference proteome</keyword>
<evidence type="ECO:0000313" key="2">
    <source>
        <dbReference type="EMBL" id="ERI07825.1"/>
    </source>
</evidence>